<dbReference type="Gene3D" id="3.40.50.2020">
    <property type="match status" value="1"/>
</dbReference>
<keyword evidence="2" id="KW-0328">Glycosyltransferase</keyword>
<keyword evidence="2" id="KW-0808">Transferase</keyword>
<reference evidence="2" key="1">
    <citation type="journal article" date="2017" name="J. Phycol.">
        <title>Analysis of chloroplast genomes and a supermatrix inform reclassification of the Rhodomelaceae (Rhodophyta).</title>
        <authorList>
            <person name="Diaz-Tapia P."/>
            <person name="Maggs C.A."/>
            <person name="West J.A."/>
            <person name="Verbruggen H."/>
        </authorList>
    </citation>
    <scope>NUCLEOTIDE SEQUENCE</scope>
    <source>
        <strain evidence="2">PD1725</strain>
    </source>
</reference>
<dbReference type="InterPro" id="IPR000836">
    <property type="entry name" value="PRTase_dom"/>
</dbReference>
<sequence>MKLSIYKISHPIIKILLDDLNPNKKEQNYRYIGFLFIYEIFRKYIEINNIYIKQVKDIKHINVINNNKQYLILTNISNTYDIINDIKAILPQIKIVHVNYKSIKTIEESLKHLKIDSEISKILIIEKITNNNTIINLIEYLKKKKNLRSQDINIGCIISKEETLHNMGNHYPELTVYTTKIIYNNK</sequence>
<proteinExistence type="predicted"/>
<dbReference type="GO" id="GO:0016757">
    <property type="term" value="F:glycosyltransferase activity"/>
    <property type="evidence" value="ECO:0007669"/>
    <property type="project" value="UniProtKB-KW"/>
</dbReference>
<dbReference type="SUPFAM" id="SSF53271">
    <property type="entry name" value="PRTase-like"/>
    <property type="match status" value="1"/>
</dbReference>
<gene>
    <name evidence="2" type="primary">upp</name>
</gene>
<dbReference type="InterPro" id="IPR029057">
    <property type="entry name" value="PRTase-like"/>
</dbReference>
<keyword evidence="2" id="KW-0934">Plastid</keyword>
<dbReference type="Pfam" id="PF14681">
    <property type="entry name" value="UPRTase"/>
    <property type="match status" value="1"/>
</dbReference>
<name>A0A1Z1MTX2_9FLOR</name>
<dbReference type="EMBL" id="MF101455">
    <property type="protein sequence ID" value="ARW69215.1"/>
    <property type="molecule type" value="Genomic_DNA"/>
</dbReference>
<dbReference type="GeneID" id="33349403"/>
<keyword evidence="2" id="KW-0150">Chloroplast</keyword>
<dbReference type="AlphaFoldDB" id="A0A1Z1MTX2"/>
<evidence type="ECO:0000259" key="1">
    <source>
        <dbReference type="Pfam" id="PF14681"/>
    </source>
</evidence>
<accession>A0A1Z1MTX2</accession>
<geneLocation type="chloroplast" evidence="2"/>
<protein>
    <submittedName>
        <fullName evidence="2">Uracil phosphoribosyltransferase</fullName>
    </submittedName>
</protein>
<dbReference type="RefSeq" id="YP_009399609.1">
    <property type="nucleotide sequence ID" value="NC_035297.1"/>
</dbReference>
<evidence type="ECO:0000313" key="2">
    <source>
        <dbReference type="EMBL" id="ARW69215.1"/>
    </source>
</evidence>
<organism evidence="2">
    <name type="scientific">Dictyomenia sonderi</name>
    <dbReference type="NCBI Taxonomy" id="2007178"/>
    <lineage>
        <taxon>Eukaryota</taxon>
        <taxon>Rhodophyta</taxon>
        <taxon>Florideophyceae</taxon>
        <taxon>Rhodymeniophycidae</taxon>
        <taxon>Ceramiales</taxon>
        <taxon>Rhodomelaceae</taxon>
        <taxon>Pterosiphonieae</taxon>
        <taxon>Dictyomenia</taxon>
    </lineage>
</organism>
<feature type="domain" description="Phosphoribosyltransferase" evidence="1">
    <location>
        <begin position="24"/>
        <end position="181"/>
    </location>
</feature>